<dbReference type="Proteomes" id="UP000297725">
    <property type="component" value="Unassembled WGS sequence"/>
</dbReference>
<evidence type="ECO:0000313" key="1">
    <source>
        <dbReference type="EMBL" id="QCA28828.1"/>
    </source>
</evidence>
<dbReference type="AlphaFoldDB" id="A0AAJ5EG76"/>
<dbReference type="RefSeq" id="WP_135253310.1">
    <property type="nucleotide sequence ID" value="NZ_CP038865.1"/>
</dbReference>
<evidence type="ECO:0000313" key="3">
    <source>
        <dbReference type="Proteomes" id="UP000296883"/>
    </source>
</evidence>
<keyword evidence="3" id="KW-1185">Reference proteome</keyword>
<protein>
    <submittedName>
        <fullName evidence="2">Uncharacterized protein</fullName>
    </submittedName>
</protein>
<dbReference type="EMBL" id="SRHU01000001">
    <property type="protein sequence ID" value="TFZ43465.1"/>
    <property type="molecule type" value="Genomic_DNA"/>
</dbReference>
<dbReference type="Proteomes" id="UP000296883">
    <property type="component" value="Chromosome"/>
</dbReference>
<gene>
    <name evidence="2" type="ORF">E4031_00225</name>
    <name evidence="1" type="ORF">E4Z98_05650</name>
</gene>
<proteinExistence type="predicted"/>
<accession>A0AAJ5EG76</accession>
<sequence length="255" mass="30058">MPLIGRIDFNYETPNEKSVKESIHWLLNAMKRLEGPLGFKYEDKPMGEKNDIVFNFSGLEPRNVYYNVNTLLYTLTRPENMAKGETIEEVIKHINVLTSNNVTITLKYYVIDMKLQFLGQYYVETTLKQMPIKRFDSLGRRPEYSVAFHQMIQSSISIPTENTTYYQKTNWEANELPFEWSAIREQLPERYVSDMFIELVAESINNAVRIHHNQVKKENPEITAEQIMDQLIDQGQYGLGKFMMRETFNNRYLVQ</sequence>
<organism evidence="2 4">
    <name type="scientific">Vagococcus xieshaowenii</name>
    <dbReference type="NCBI Taxonomy" id="2562451"/>
    <lineage>
        <taxon>Bacteria</taxon>
        <taxon>Bacillati</taxon>
        <taxon>Bacillota</taxon>
        <taxon>Bacilli</taxon>
        <taxon>Lactobacillales</taxon>
        <taxon>Enterococcaceae</taxon>
        <taxon>Vagococcus</taxon>
    </lineage>
</organism>
<evidence type="ECO:0000313" key="4">
    <source>
        <dbReference type="Proteomes" id="UP000297725"/>
    </source>
</evidence>
<evidence type="ECO:0000313" key="2">
    <source>
        <dbReference type="EMBL" id="TFZ43465.1"/>
    </source>
</evidence>
<name>A0AAJ5EG76_9ENTE</name>
<dbReference type="EMBL" id="CP038865">
    <property type="protein sequence ID" value="QCA28828.1"/>
    <property type="molecule type" value="Genomic_DNA"/>
</dbReference>
<reference evidence="2 4" key="1">
    <citation type="submission" date="2019-03" db="EMBL/GenBank/DDBJ databases">
        <title>Vagococcus sp. was isolated fron gut of Carduelis flavirostris.</title>
        <authorList>
            <person name="Ge Y."/>
        </authorList>
    </citation>
    <scope>NUCLEOTIDE SEQUENCE [LARGE SCALE GENOMIC DNA]</scope>
    <source>
        <strain evidence="2 4">CF-210</strain>
    </source>
</reference>
<reference evidence="1 3" key="2">
    <citation type="journal article" date="2020" name="Int. J. Syst. Evol. Microbiol.">
        <title>Vagococcus xieshaowenii sp. nov., isolated from snow finch (Montifringilla taczanowskii) cloacal content.</title>
        <authorList>
            <person name="Ge Y."/>
            <person name="Yang J."/>
            <person name="Lai X.H."/>
            <person name="Zhang G."/>
            <person name="Jin D."/>
            <person name="Lu S."/>
            <person name="Wang B."/>
            <person name="Huang Y."/>
            <person name="Huang Y."/>
            <person name="Ren Z."/>
            <person name="Zhang X."/>
            <person name="Xu J."/>
        </authorList>
    </citation>
    <scope>NUCLEOTIDE SEQUENCE [LARGE SCALE GENOMIC DNA]</scope>
    <source>
        <strain evidence="1">Personal::cf-49</strain>
        <strain evidence="3">personal::cf-49</strain>
    </source>
</reference>